<protein>
    <submittedName>
        <fullName evidence="1">Uncharacterized protein</fullName>
    </submittedName>
</protein>
<name>A0A655A5W6_MYCTX</name>
<evidence type="ECO:0000313" key="1">
    <source>
        <dbReference type="EMBL" id="CKR90929.1"/>
    </source>
</evidence>
<organism evidence="1 2">
    <name type="scientific">Mycobacterium tuberculosis</name>
    <dbReference type="NCBI Taxonomy" id="1773"/>
    <lineage>
        <taxon>Bacteria</taxon>
        <taxon>Bacillati</taxon>
        <taxon>Actinomycetota</taxon>
        <taxon>Actinomycetes</taxon>
        <taxon>Mycobacteriales</taxon>
        <taxon>Mycobacteriaceae</taxon>
        <taxon>Mycobacterium</taxon>
        <taxon>Mycobacterium tuberculosis complex</taxon>
    </lineage>
</organism>
<proteinExistence type="predicted"/>
<sequence length="225" mass="21914">MTATALAVTTPAAVPPTPRTPFTTAAAVFTPVIGSGTPGMPMPGMPMPGMPTPGTLGAARFGRAGGGGRAGPAAPGMLGRPGTAGGPTLGTAAAAGTPGRGTNPGAIVSATGSNGAGTACSAAAGPDGVAVSGIRTAASRSHCWPALQVPPATRSGVDNVNGATASVPPIAAAAAVPTIASLITNPSRTRHEIDTRRWPELRRTRHTMWALCQFPPPAGLPHFAG</sequence>
<dbReference type="AlphaFoldDB" id="A0A655A5W6"/>
<reference evidence="1 2" key="1">
    <citation type="submission" date="2015-03" db="EMBL/GenBank/DDBJ databases">
        <authorList>
            <consortium name="Pathogen Informatics"/>
        </authorList>
    </citation>
    <scope>NUCLEOTIDE SEQUENCE [LARGE SCALE GENOMIC DNA]</scope>
    <source>
        <strain evidence="1 2">Bir 172</strain>
    </source>
</reference>
<accession>A0A655A5W6</accession>
<dbReference type="EMBL" id="CNGE01000112">
    <property type="protein sequence ID" value="CKR90929.1"/>
    <property type="molecule type" value="Genomic_DNA"/>
</dbReference>
<evidence type="ECO:0000313" key="2">
    <source>
        <dbReference type="Proteomes" id="UP000048948"/>
    </source>
</evidence>
<gene>
    <name evidence="1" type="ORF">ERS027646_00921</name>
</gene>
<dbReference type="Proteomes" id="UP000048948">
    <property type="component" value="Unassembled WGS sequence"/>
</dbReference>